<organism evidence="6 7">
    <name type="scientific">Wohlfahrtiimonas larvae</name>
    <dbReference type="NCBI Taxonomy" id="1157986"/>
    <lineage>
        <taxon>Bacteria</taxon>
        <taxon>Pseudomonadati</taxon>
        <taxon>Pseudomonadota</taxon>
        <taxon>Gammaproteobacteria</taxon>
        <taxon>Cardiobacteriales</taxon>
        <taxon>Ignatzschineriaceae</taxon>
        <taxon>Wohlfahrtiimonas</taxon>
    </lineage>
</organism>
<keyword evidence="2 5" id="KW-0812">Transmembrane</keyword>
<evidence type="ECO:0000256" key="5">
    <source>
        <dbReference type="SAM" id="Phobius"/>
    </source>
</evidence>
<evidence type="ECO:0000256" key="2">
    <source>
        <dbReference type="ARBA" id="ARBA00022692"/>
    </source>
</evidence>
<evidence type="ECO:0000313" key="6">
    <source>
        <dbReference type="EMBL" id="GAA5103173.1"/>
    </source>
</evidence>
<feature type="transmembrane region" description="Helical" evidence="5">
    <location>
        <begin position="12"/>
        <end position="29"/>
    </location>
</feature>
<comment type="subcellular location">
    <subcellularLocation>
        <location evidence="1">Membrane</location>
        <topology evidence="1">Multi-pass membrane protein</topology>
    </subcellularLocation>
</comment>
<dbReference type="EMBL" id="BAABKE010000008">
    <property type="protein sequence ID" value="GAA5103173.1"/>
    <property type="molecule type" value="Genomic_DNA"/>
</dbReference>
<dbReference type="Proteomes" id="UP001500631">
    <property type="component" value="Unassembled WGS sequence"/>
</dbReference>
<evidence type="ECO:0000256" key="3">
    <source>
        <dbReference type="ARBA" id="ARBA00022989"/>
    </source>
</evidence>
<feature type="transmembrane region" description="Helical" evidence="5">
    <location>
        <begin position="193"/>
        <end position="211"/>
    </location>
</feature>
<sequence>MKRFHQQIRELPTPLGGLALGIASLGWCMENALPLQGYGQMMGSIIAIVMIVALLGRFILHPDTLWNDLKHPVLGSILPTFAMASMVISKMVGDHLPSLGVFIWLTAIVIHCLFLMIFVYHRVKNFEIQHIVPSWFIPPIGLIVADVTCPSPEYYGIAIILLVIGLSCYAIMLPLVIYRLIFVKEIPDAAKPTIAILAAPASLSLAGYLNVVKEPSLLIIAILLGVAILMTFIVYCALLKLVRLPFTPGFAAFTFPLVIGATALYKLADLAKAHELTVKMSHQLRILANVELAIATLVILYVCVCYYSFYCVKSKEALLTN</sequence>
<feature type="transmembrane region" description="Helical" evidence="5">
    <location>
        <begin position="288"/>
        <end position="309"/>
    </location>
</feature>
<keyword evidence="4 5" id="KW-0472">Membrane</keyword>
<accession>A0ABP9MW83</accession>
<dbReference type="InterPro" id="IPR004695">
    <property type="entry name" value="SLAC1/Mae1/Ssu1/TehA"/>
</dbReference>
<dbReference type="RefSeq" id="WP_077926449.1">
    <property type="nucleotide sequence ID" value="NZ_BAABKE010000008.1"/>
</dbReference>
<dbReference type="InterPro" id="IPR038665">
    <property type="entry name" value="Voltage-dep_anion_channel_sf"/>
</dbReference>
<name>A0ABP9MW83_9GAMM</name>
<evidence type="ECO:0000256" key="1">
    <source>
        <dbReference type="ARBA" id="ARBA00004141"/>
    </source>
</evidence>
<reference evidence="7" key="1">
    <citation type="journal article" date="2019" name="Int. J. Syst. Evol. Microbiol.">
        <title>The Global Catalogue of Microorganisms (GCM) 10K type strain sequencing project: providing services to taxonomists for standard genome sequencing and annotation.</title>
        <authorList>
            <consortium name="The Broad Institute Genomics Platform"/>
            <consortium name="The Broad Institute Genome Sequencing Center for Infectious Disease"/>
            <person name="Wu L."/>
            <person name="Ma J."/>
        </authorList>
    </citation>
    <scope>NUCLEOTIDE SEQUENCE [LARGE SCALE GENOMIC DNA]</scope>
    <source>
        <strain evidence="7">JCM 18424</strain>
    </source>
</reference>
<feature type="transmembrane region" description="Helical" evidence="5">
    <location>
        <begin position="217"/>
        <end position="238"/>
    </location>
</feature>
<feature type="transmembrane region" description="Helical" evidence="5">
    <location>
        <begin position="72"/>
        <end position="93"/>
    </location>
</feature>
<proteinExistence type="predicted"/>
<evidence type="ECO:0000256" key="4">
    <source>
        <dbReference type="ARBA" id="ARBA00023136"/>
    </source>
</evidence>
<evidence type="ECO:0000313" key="7">
    <source>
        <dbReference type="Proteomes" id="UP001500631"/>
    </source>
</evidence>
<feature type="transmembrane region" description="Helical" evidence="5">
    <location>
        <begin position="154"/>
        <end position="181"/>
    </location>
</feature>
<comment type="caution">
    <text evidence="6">The sequence shown here is derived from an EMBL/GenBank/DDBJ whole genome shotgun (WGS) entry which is preliminary data.</text>
</comment>
<protein>
    <submittedName>
        <fullName evidence="6">TDT family transporter</fullName>
    </submittedName>
</protein>
<dbReference type="InterPro" id="IPR052951">
    <property type="entry name" value="Tellurite_res_ion_channel"/>
</dbReference>
<feature type="transmembrane region" description="Helical" evidence="5">
    <location>
        <begin position="131"/>
        <end position="148"/>
    </location>
</feature>
<gene>
    <name evidence="6" type="ORF">GCM10023338_21280</name>
</gene>
<feature type="transmembrane region" description="Helical" evidence="5">
    <location>
        <begin position="41"/>
        <end position="60"/>
    </location>
</feature>
<feature type="transmembrane region" description="Helical" evidence="5">
    <location>
        <begin position="99"/>
        <end position="119"/>
    </location>
</feature>
<keyword evidence="7" id="KW-1185">Reference proteome</keyword>
<dbReference type="Gene3D" id="1.50.10.150">
    <property type="entry name" value="Voltage-dependent anion channel"/>
    <property type="match status" value="1"/>
</dbReference>
<dbReference type="PANTHER" id="PTHR37955">
    <property type="entry name" value="TELLURITE RESISTANCE PROTEIN TEHA"/>
    <property type="match status" value="1"/>
</dbReference>
<keyword evidence="3 5" id="KW-1133">Transmembrane helix</keyword>
<feature type="transmembrane region" description="Helical" evidence="5">
    <location>
        <begin position="250"/>
        <end position="268"/>
    </location>
</feature>
<dbReference type="PANTHER" id="PTHR37955:SF1">
    <property type="entry name" value="DEP DOMAIN-CONTAINING PROTEIN"/>
    <property type="match status" value="1"/>
</dbReference>
<dbReference type="CDD" id="cd09325">
    <property type="entry name" value="TDT_C4-dicarb_trans"/>
    <property type="match status" value="1"/>
</dbReference>
<dbReference type="Pfam" id="PF03595">
    <property type="entry name" value="SLAC1"/>
    <property type="match status" value="1"/>
</dbReference>